<feature type="domain" description="SWIM-type" evidence="2">
    <location>
        <begin position="186"/>
        <end position="225"/>
    </location>
</feature>
<dbReference type="InterPro" id="IPR011604">
    <property type="entry name" value="PDDEXK-like_dom_sf"/>
</dbReference>
<evidence type="ECO:0000256" key="1">
    <source>
        <dbReference type="PROSITE-ProRule" id="PRU00325"/>
    </source>
</evidence>
<protein>
    <recommendedName>
        <fullName evidence="2">SWIM-type domain-containing protein</fullName>
    </recommendedName>
</protein>
<dbReference type="PROSITE" id="PS50966">
    <property type="entry name" value="ZF_SWIM"/>
    <property type="match status" value="1"/>
</dbReference>
<dbReference type="Gene3D" id="3.90.320.10">
    <property type="match status" value="1"/>
</dbReference>
<dbReference type="PANTHER" id="PTHR47526">
    <property type="entry name" value="ATP-DEPENDENT DNA HELICASE"/>
    <property type="match status" value="1"/>
</dbReference>
<dbReference type="Proteomes" id="UP001186944">
    <property type="component" value="Unassembled WGS sequence"/>
</dbReference>
<dbReference type="InterPro" id="IPR011335">
    <property type="entry name" value="Restrct_endonuc-II-like"/>
</dbReference>
<dbReference type="InterPro" id="IPR007527">
    <property type="entry name" value="Znf_SWIM"/>
</dbReference>
<dbReference type="Pfam" id="PF09588">
    <property type="entry name" value="YqaJ"/>
    <property type="match status" value="1"/>
</dbReference>
<reference evidence="3" key="1">
    <citation type="submission" date="2019-08" db="EMBL/GenBank/DDBJ databases">
        <title>The improved chromosome-level genome for the pearl oyster Pinctada fucata martensii using PacBio sequencing and Hi-C.</title>
        <authorList>
            <person name="Zheng Z."/>
        </authorList>
    </citation>
    <scope>NUCLEOTIDE SEQUENCE</scope>
    <source>
        <strain evidence="3">ZZ-2019</strain>
        <tissue evidence="3">Adductor muscle</tissue>
    </source>
</reference>
<name>A0AA88XI70_PINIB</name>
<accession>A0AA88XI70</accession>
<keyword evidence="4" id="KW-1185">Reference proteome</keyword>
<dbReference type="CDD" id="cd22343">
    <property type="entry name" value="PDDEXK_lambda_exonuclease-like"/>
    <property type="match status" value="1"/>
</dbReference>
<gene>
    <name evidence="3" type="ORF">FSP39_006434</name>
</gene>
<proteinExistence type="predicted"/>
<dbReference type="AlphaFoldDB" id="A0AA88XI70"/>
<keyword evidence="1" id="KW-0863">Zinc-finger</keyword>
<dbReference type="EMBL" id="VSWD01000012">
    <property type="protein sequence ID" value="KAK3085628.1"/>
    <property type="molecule type" value="Genomic_DNA"/>
</dbReference>
<keyword evidence="1" id="KW-0479">Metal-binding</keyword>
<evidence type="ECO:0000313" key="4">
    <source>
        <dbReference type="Proteomes" id="UP001186944"/>
    </source>
</evidence>
<dbReference type="GO" id="GO:0006281">
    <property type="term" value="P:DNA repair"/>
    <property type="evidence" value="ECO:0007669"/>
    <property type="project" value="UniProtKB-ARBA"/>
</dbReference>
<dbReference type="SUPFAM" id="SSF52980">
    <property type="entry name" value="Restriction endonuclease-like"/>
    <property type="match status" value="1"/>
</dbReference>
<keyword evidence="1" id="KW-0862">Zinc</keyword>
<organism evidence="3 4">
    <name type="scientific">Pinctada imbricata</name>
    <name type="common">Atlantic pearl-oyster</name>
    <name type="synonym">Pinctada martensii</name>
    <dbReference type="NCBI Taxonomy" id="66713"/>
    <lineage>
        <taxon>Eukaryota</taxon>
        <taxon>Metazoa</taxon>
        <taxon>Spiralia</taxon>
        <taxon>Lophotrochozoa</taxon>
        <taxon>Mollusca</taxon>
        <taxon>Bivalvia</taxon>
        <taxon>Autobranchia</taxon>
        <taxon>Pteriomorphia</taxon>
        <taxon>Pterioida</taxon>
        <taxon>Pterioidea</taxon>
        <taxon>Pteriidae</taxon>
        <taxon>Pinctada</taxon>
    </lineage>
</organism>
<dbReference type="PANTHER" id="PTHR47526:SF3">
    <property type="entry name" value="PHD-TYPE DOMAIN-CONTAINING PROTEIN"/>
    <property type="match status" value="1"/>
</dbReference>
<dbReference type="InterPro" id="IPR019080">
    <property type="entry name" value="YqaJ_viral_recombinase"/>
</dbReference>
<comment type="caution">
    <text evidence="3">The sequence shown here is derived from an EMBL/GenBank/DDBJ whole genome shotgun (WGS) entry which is preliminary data.</text>
</comment>
<evidence type="ECO:0000259" key="2">
    <source>
        <dbReference type="PROSITE" id="PS50966"/>
    </source>
</evidence>
<sequence>MSSDSDSSDESRQDLPSLSDLEKWSIKDLKYWLQERDLKRSGKTKQILAKRVYRALHTGRCSLNSDSENEDIESSSIYTNRQVFSSKYSELDSTSWETAAQEKLPQMSNKQVENYFMLHKDPFSSRSAKFIRHFRKGRKLCNENYVSHIMYHPVDSISDICYIKANCKPSMRTSVQVAKGKMATFYSLYVCLSKSTGHIIFAFCNCKAGEAGLCAHVGGLLFSVLKIKNACTSQQCRWEEPRPIQRKPSPKRVHEIRFVNSEGIQQTKIRPYPDVHQASACKDPDTFLVDLLHGLQDINPTCVLYKTLKAEPADISLFTDLFNPKFCYADHVNLAAKDCKLQFHRFMDSLVVGEELSKNVELGTKGQALNQNWIDARKCILTASNFGAICKRRKPEAEALISNLRGYREIPNNVKSISHGRKYEQQALKEYAKDHQQICNGAVSVEDCGIMVNPKFPFLGASVDGKVHCDKCGIGIVEVKCPYGSKQAADVKPWREILPEKCATDQHFYCTLENGKVKLKPDHNYMFQIQGQLAICEKPWVDFVIWTKKGISCERYLFDEKMWEEMLPKLKNFYLLSFVPELFSLRVKRGLKLF</sequence>
<dbReference type="GO" id="GO:0008270">
    <property type="term" value="F:zinc ion binding"/>
    <property type="evidence" value="ECO:0007669"/>
    <property type="project" value="UniProtKB-KW"/>
</dbReference>
<evidence type="ECO:0000313" key="3">
    <source>
        <dbReference type="EMBL" id="KAK3085628.1"/>
    </source>
</evidence>